<dbReference type="EnsemblMetazoa" id="XM_021046243.1">
    <property type="protein sequence ID" value="XP_020901902.1"/>
    <property type="gene ID" value="LOC110240429"/>
</dbReference>
<feature type="domain" description="Reverse transcriptase" evidence="2">
    <location>
        <begin position="177"/>
        <end position="455"/>
    </location>
</feature>
<dbReference type="InterPro" id="IPR000477">
    <property type="entry name" value="RT_dom"/>
</dbReference>
<dbReference type="KEGG" id="epa:110240429"/>
<dbReference type="AlphaFoldDB" id="A0A913XBF3"/>
<dbReference type="GeneID" id="110240429"/>
<reference evidence="3" key="1">
    <citation type="submission" date="2022-11" db="UniProtKB">
        <authorList>
            <consortium name="EnsemblMetazoa"/>
        </authorList>
    </citation>
    <scope>IDENTIFICATION</scope>
</reference>
<sequence length="656" mass="74505">METSTDNYYPLVDTDVEKQVQYLPPTVQFLLKEMFSGAKTSLKVAAIGQALIQSTRPRSILAPLQIGLAIQLHHRLASRFLIDTLHNLGFCSSYQEVLLYKQNAAVEQGTSIPEYNEQFVQYVTDNVDHNLHTLDVHNTFHGMGIIAAVTPGTEIMSRIPRKKVCKQDITSADKARVEEDEETQQRKDDSTNVHAFNEGEESVQEPDLDVNNLMSQRDELFKELIGQKKTAEEVAASDVLNKILFCIEIIEYIYIHGFRTGMSCETQLVLTCHDWANILNQQGQIDALLLDFSKAFDKVSHTKLLHKLGQYGVNGKTQKWISGFLHNRTQFVAINGTHSSTTPVTSGVPQGSVLGPTLFLLYINDIVDVPKSELRLFADDTVLYRAIKSQHDHQILQEDLHNLTKWASDWQMDFNVSKCHLLRVTNKRKPHESTYSANTEALAKVSQCDYLGIRCSETLRWGAHCSKVAAKANKTLGLIRRTLKSCSREVKERAYMMLVRPTLEYASSSWNPHTDTDVNRLEQVQKNAARFVCNNYKLTTSTSGLVSSLGWDTLEHRRLFNQSVLFYKFHNGLINCKLPDSLMRSCPQRSTRRHCLTYQQQQSTVLAHSYSFFPRTVRVWNLLPSEVVTSTTLNSFKQSALPAIRSLKVPSHLRRL</sequence>
<feature type="region of interest" description="Disordered" evidence="1">
    <location>
        <begin position="172"/>
        <end position="206"/>
    </location>
</feature>
<keyword evidence="4" id="KW-1185">Reference proteome</keyword>
<dbReference type="InterPro" id="IPR043502">
    <property type="entry name" value="DNA/RNA_pol_sf"/>
</dbReference>
<dbReference type="OrthoDB" id="5954387at2759"/>
<dbReference type="SUPFAM" id="SSF56672">
    <property type="entry name" value="DNA/RNA polymerases"/>
    <property type="match status" value="1"/>
</dbReference>
<feature type="compositionally biased region" description="Basic and acidic residues" evidence="1">
    <location>
        <begin position="172"/>
        <end position="191"/>
    </location>
</feature>
<evidence type="ECO:0000313" key="3">
    <source>
        <dbReference type="EnsemblMetazoa" id="XP_020901902.1"/>
    </source>
</evidence>
<accession>A0A913XBF3</accession>
<proteinExistence type="predicted"/>
<dbReference type="CDD" id="cd01650">
    <property type="entry name" value="RT_nLTR_like"/>
    <property type="match status" value="1"/>
</dbReference>
<evidence type="ECO:0000259" key="2">
    <source>
        <dbReference type="PROSITE" id="PS50878"/>
    </source>
</evidence>
<protein>
    <recommendedName>
        <fullName evidence="2">Reverse transcriptase domain-containing protein</fullName>
    </recommendedName>
</protein>
<dbReference type="PROSITE" id="PS50878">
    <property type="entry name" value="RT_POL"/>
    <property type="match status" value="1"/>
</dbReference>
<dbReference type="Proteomes" id="UP000887567">
    <property type="component" value="Unplaced"/>
</dbReference>
<organism evidence="3 4">
    <name type="scientific">Exaiptasia diaphana</name>
    <name type="common">Tropical sea anemone</name>
    <name type="synonym">Aiptasia pulchella</name>
    <dbReference type="NCBI Taxonomy" id="2652724"/>
    <lineage>
        <taxon>Eukaryota</taxon>
        <taxon>Metazoa</taxon>
        <taxon>Cnidaria</taxon>
        <taxon>Anthozoa</taxon>
        <taxon>Hexacorallia</taxon>
        <taxon>Actiniaria</taxon>
        <taxon>Aiptasiidae</taxon>
        <taxon>Exaiptasia</taxon>
    </lineage>
</organism>
<dbReference type="PANTHER" id="PTHR33332">
    <property type="entry name" value="REVERSE TRANSCRIPTASE DOMAIN-CONTAINING PROTEIN"/>
    <property type="match status" value="1"/>
</dbReference>
<dbReference type="Pfam" id="PF00078">
    <property type="entry name" value="RVT_1"/>
    <property type="match status" value="1"/>
</dbReference>
<name>A0A913XBF3_EXADI</name>
<evidence type="ECO:0000313" key="4">
    <source>
        <dbReference type="Proteomes" id="UP000887567"/>
    </source>
</evidence>
<dbReference type="RefSeq" id="XP_020901902.1">
    <property type="nucleotide sequence ID" value="XM_021046243.1"/>
</dbReference>
<evidence type="ECO:0000256" key="1">
    <source>
        <dbReference type="SAM" id="MobiDB-lite"/>
    </source>
</evidence>